<feature type="chain" id="PRO_5037402953" evidence="1">
    <location>
        <begin position="28"/>
        <end position="295"/>
    </location>
</feature>
<evidence type="ECO:0000256" key="1">
    <source>
        <dbReference type="SAM" id="SignalP"/>
    </source>
</evidence>
<dbReference type="Proteomes" id="UP000711407">
    <property type="component" value="Unassembled WGS sequence"/>
</dbReference>
<evidence type="ECO:0000313" key="3">
    <source>
        <dbReference type="Proteomes" id="UP000711407"/>
    </source>
</evidence>
<evidence type="ECO:0000313" key="2">
    <source>
        <dbReference type="EMBL" id="HJE39114.1"/>
    </source>
</evidence>
<proteinExistence type="predicted"/>
<name>A0A921E8G5_9BACT</name>
<keyword evidence="1" id="KW-0732">Signal</keyword>
<sequence>MSRRNSCQRFKPLLVSAVLMLAASVSAWGEVTDSSRTEIIRPVMSAYTFEAGGSHLADTYLTPLIYGGYSLALQYERWQAMKFSPDRWVMSLTVRGTWNDADSPARNNSMWYAGLDARWAMLHRWRLPWGITAGAGGSTGIMAGCMYNGRNSNNPASAKVSWTVDAAAYASWKTRLGRLPVTLTYRATLPLTGVFYGVEYGQLYYEYWLGNRENTIHWGHWGNYFAMDNQLTADLHFGATSLRLGYRGFVYSTKVNGITSRMTSNTFIIGISGEWMSLNPRKKLSVDNARIINAL</sequence>
<dbReference type="InterPro" id="IPR016879">
    <property type="entry name" value="UCP028299"/>
</dbReference>
<gene>
    <name evidence="2" type="ORF">K8V47_05085</name>
</gene>
<dbReference type="EMBL" id="DYXT01000028">
    <property type="protein sequence ID" value="HJE39114.1"/>
    <property type="molecule type" value="Genomic_DNA"/>
</dbReference>
<protein>
    <submittedName>
        <fullName evidence="2">DUF3316 domain-containing protein</fullName>
    </submittedName>
</protein>
<dbReference type="Pfam" id="PF11777">
    <property type="entry name" value="DUF3316"/>
    <property type="match status" value="1"/>
</dbReference>
<comment type="caution">
    <text evidence="2">The sequence shown here is derived from an EMBL/GenBank/DDBJ whole genome shotgun (WGS) entry which is preliminary data.</text>
</comment>
<feature type="signal peptide" evidence="1">
    <location>
        <begin position="1"/>
        <end position="27"/>
    </location>
</feature>
<reference evidence="2" key="2">
    <citation type="submission" date="2021-09" db="EMBL/GenBank/DDBJ databases">
        <authorList>
            <person name="Gilroy R."/>
        </authorList>
    </citation>
    <scope>NUCLEOTIDE SEQUENCE</scope>
    <source>
        <strain evidence="2">4100</strain>
    </source>
</reference>
<accession>A0A921E8G5</accession>
<dbReference type="AlphaFoldDB" id="A0A921E8G5"/>
<organism evidence="2 3">
    <name type="scientific">Candidatus Amulumruptor caecigallinarius</name>
    <dbReference type="NCBI Taxonomy" id="2109911"/>
    <lineage>
        <taxon>Bacteria</taxon>
        <taxon>Pseudomonadati</taxon>
        <taxon>Bacteroidota</taxon>
        <taxon>Bacteroidia</taxon>
        <taxon>Bacteroidales</taxon>
        <taxon>Muribaculaceae</taxon>
        <taxon>Candidatus Amulumruptor</taxon>
    </lineage>
</organism>
<reference evidence="2" key="1">
    <citation type="journal article" date="2021" name="PeerJ">
        <title>Extensive microbial diversity within the chicken gut microbiome revealed by metagenomics and culture.</title>
        <authorList>
            <person name="Gilroy R."/>
            <person name="Ravi A."/>
            <person name="Getino M."/>
            <person name="Pursley I."/>
            <person name="Horton D.L."/>
            <person name="Alikhan N.F."/>
            <person name="Baker D."/>
            <person name="Gharbi K."/>
            <person name="Hall N."/>
            <person name="Watson M."/>
            <person name="Adriaenssens E.M."/>
            <person name="Foster-Nyarko E."/>
            <person name="Jarju S."/>
            <person name="Secka A."/>
            <person name="Antonio M."/>
            <person name="Oren A."/>
            <person name="Chaudhuri R.R."/>
            <person name="La Ragione R."/>
            <person name="Hildebrand F."/>
            <person name="Pallen M.J."/>
        </authorList>
    </citation>
    <scope>NUCLEOTIDE SEQUENCE</scope>
    <source>
        <strain evidence="2">4100</strain>
    </source>
</reference>